<protein>
    <submittedName>
        <fullName evidence="1">Uncharacterized protein</fullName>
    </submittedName>
</protein>
<evidence type="ECO:0000313" key="2">
    <source>
        <dbReference type="Proteomes" id="UP001153269"/>
    </source>
</evidence>
<dbReference type="AlphaFoldDB" id="A0A9N7Y6B6"/>
<name>A0A9N7Y6B6_PLEPL</name>
<proteinExistence type="predicted"/>
<keyword evidence="2" id="KW-1185">Reference proteome</keyword>
<sequence>MTLFEHSGLPESPPPFLLAGPRMDVSVGIETSGRQEWMTLESRYLLVRTTFPETHKVLELPTSFKPRFVFLFAAAGPPSRCSSSLVPPGRMWASSLSGQEGKLVPQAILAVGGRLFAMGAVQSCPTWSARDLYSQASLLLGTIPCAGKRGVNIGEKKQLMKRERNKSLKSEEWVLVLGAMSSMDVSGTVIDR</sequence>
<comment type="caution">
    <text evidence="1">The sequence shown here is derived from an EMBL/GenBank/DDBJ whole genome shotgun (WGS) entry which is preliminary data.</text>
</comment>
<organism evidence="1 2">
    <name type="scientific">Pleuronectes platessa</name>
    <name type="common">European plaice</name>
    <dbReference type="NCBI Taxonomy" id="8262"/>
    <lineage>
        <taxon>Eukaryota</taxon>
        <taxon>Metazoa</taxon>
        <taxon>Chordata</taxon>
        <taxon>Craniata</taxon>
        <taxon>Vertebrata</taxon>
        <taxon>Euteleostomi</taxon>
        <taxon>Actinopterygii</taxon>
        <taxon>Neopterygii</taxon>
        <taxon>Teleostei</taxon>
        <taxon>Neoteleostei</taxon>
        <taxon>Acanthomorphata</taxon>
        <taxon>Carangaria</taxon>
        <taxon>Pleuronectiformes</taxon>
        <taxon>Pleuronectoidei</taxon>
        <taxon>Pleuronectidae</taxon>
        <taxon>Pleuronectes</taxon>
    </lineage>
</organism>
<accession>A0A9N7Y6B6</accession>
<gene>
    <name evidence="1" type="ORF">PLEPLA_LOCUS2115</name>
</gene>
<reference evidence="1" key="1">
    <citation type="submission" date="2020-03" db="EMBL/GenBank/DDBJ databases">
        <authorList>
            <person name="Weist P."/>
        </authorList>
    </citation>
    <scope>NUCLEOTIDE SEQUENCE</scope>
</reference>
<dbReference type="Proteomes" id="UP001153269">
    <property type="component" value="Unassembled WGS sequence"/>
</dbReference>
<evidence type="ECO:0000313" key="1">
    <source>
        <dbReference type="EMBL" id="CAB1414406.1"/>
    </source>
</evidence>
<dbReference type="EMBL" id="CADEAL010000103">
    <property type="protein sequence ID" value="CAB1414406.1"/>
    <property type="molecule type" value="Genomic_DNA"/>
</dbReference>